<comment type="caution">
    <text evidence="1">The sequence shown here is derived from an EMBL/GenBank/DDBJ whole genome shotgun (WGS) entry which is preliminary data.</text>
</comment>
<reference evidence="2" key="1">
    <citation type="submission" date="2022-10" db="EMBL/GenBank/DDBJ databases">
        <title>Genome assembly of Pristionchus species.</title>
        <authorList>
            <person name="Yoshida K."/>
            <person name="Sommer R.J."/>
        </authorList>
    </citation>
    <scope>NUCLEOTIDE SEQUENCE [LARGE SCALE GENOMIC DNA]</scope>
    <source>
        <strain evidence="2">RS5460</strain>
    </source>
</reference>
<name>A0AAN5C5S7_9BILA</name>
<dbReference type="AlphaFoldDB" id="A0AAN5C5S7"/>
<dbReference type="Proteomes" id="UP001328107">
    <property type="component" value="Unassembled WGS sequence"/>
</dbReference>
<evidence type="ECO:0000313" key="1">
    <source>
        <dbReference type="EMBL" id="GMR31670.1"/>
    </source>
</evidence>
<protein>
    <submittedName>
        <fullName evidence="1">Uncharacterized protein</fullName>
    </submittedName>
</protein>
<keyword evidence="2" id="KW-1185">Reference proteome</keyword>
<feature type="non-terminal residue" evidence="1">
    <location>
        <position position="73"/>
    </location>
</feature>
<feature type="non-terminal residue" evidence="1">
    <location>
        <position position="1"/>
    </location>
</feature>
<organism evidence="1 2">
    <name type="scientific">Pristionchus mayeri</name>
    <dbReference type="NCBI Taxonomy" id="1317129"/>
    <lineage>
        <taxon>Eukaryota</taxon>
        <taxon>Metazoa</taxon>
        <taxon>Ecdysozoa</taxon>
        <taxon>Nematoda</taxon>
        <taxon>Chromadorea</taxon>
        <taxon>Rhabditida</taxon>
        <taxon>Rhabditina</taxon>
        <taxon>Diplogasteromorpha</taxon>
        <taxon>Diplogasteroidea</taxon>
        <taxon>Neodiplogasteridae</taxon>
        <taxon>Pristionchus</taxon>
    </lineage>
</organism>
<gene>
    <name evidence="1" type="ORF">PMAYCL1PPCAC_01865</name>
</gene>
<proteinExistence type="predicted"/>
<accession>A0AAN5C5S7</accession>
<evidence type="ECO:0000313" key="2">
    <source>
        <dbReference type="Proteomes" id="UP001328107"/>
    </source>
</evidence>
<dbReference type="EMBL" id="BTRK01000001">
    <property type="protein sequence ID" value="GMR31670.1"/>
    <property type="molecule type" value="Genomic_DNA"/>
</dbReference>
<sequence length="73" mass="8345">STNSGFTSIGGSLFVKNSSCFSRSMYVVTNTNRFWVSLSPHRDVLMPHSKWKMIVMKLRKRTHLSSCTRFANS</sequence>